<evidence type="ECO:0000313" key="3">
    <source>
        <dbReference type="EMBL" id="JAT83041.1"/>
    </source>
</evidence>
<evidence type="ECO:0000256" key="1">
    <source>
        <dbReference type="ARBA" id="ARBA00004123"/>
    </source>
</evidence>
<comment type="subcellular location">
    <subcellularLocation>
        <location evidence="1">Nucleus</location>
    </subcellularLocation>
</comment>
<dbReference type="GO" id="GO:0005634">
    <property type="term" value="C:nucleus"/>
    <property type="evidence" value="ECO:0007669"/>
    <property type="project" value="UniProtKB-SubCell"/>
</dbReference>
<evidence type="ECO:0000256" key="2">
    <source>
        <dbReference type="ARBA" id="ARBA00023242"/>
    </source>
</evidence>
<dbReference type="PANTHER" id="PTHR46527:SF1">
    <property type="entry name" value="NUCLEOPORIN NUP42"/>
    <property type="match status" value="1"/>
</dbReference>
<dbReference type="InterPro" id="IPR051767">
    <property type="entry name" value="Nucleoporin_NUP42"/>
</dbReference>
<gene>
    <name evidence="3" type="ORF">g.18798</name>
</gene>
<dbReference type="PANTHER" id="PTHR46527">
    <property type="entry name" value="NUCLEOPORIN-LIKE PROTEIN 2"/>
    <property type="match status" value="1"/>
</dbReference>
<accession>A0A1E1W857</accession>
<reference evidence="3" key="1">
    <citation type="submission" date="2015-09" db="EMBL/GenBank/DDBJ databases">
        <title>De novo assembly of Pectinophora gossypiella (Pink Bollworm) gut transcriptome.</title>
        <authorList>
            <person name="Tassone E.E."/>
        </authorList>
    </citation>
    <scope>NUCLEOTIDE SEQUENCE</scope>
</reference>
<proteinExistence type="predicted"/>
<keyword evidence="2" id="KW-0539">Nucleus</keyword>
<sequence length="312" mass="33771">DVQAALKGGQWILSSYTPFKEKPALPGIIDLSPEEARLFIYEAKANNTVDQAVAYMNNLFQDARQKYELLLNPNPSIINTLRGLYKGEVVTSPFNAQNSFGMSNDAASSVFRSAVQSPSVFQNNAANANMAGSIFAQKASSVFGPSPDAAKSIFSQATQNVFGPQPDTFAPDAAKSIFAQASQQVNQNVAPPNQNIFHSQPQQHASSIFATASQHFFNKPAESFTQQTQSSPFAQTSPFQQATATTQNVFQKSEPSNIFRSSAAFNGRTADDTGVYSKMEELSQSDLEAFQSNDFKLGFVPELPPPQALCAL</sequence>
<dbReference type="EMBL" id="GDQN01008013">
    <property type="protein sequence ID" value="JAT83041.1"/>
    <property type="molecule type" value="Transcribed_RNA"/>
</dbReference>
<protein>
    <submittedName>
        <fullName evidence="3">Uncharacterized protein</fullName>
    </submittedName>
</protein>
<dbReference type="OrthoDB" id="20729at2759"/>
<organism evidence="3">
    <name type="scientific">Pectinophora gossypiella</name>
    <name type="common">Cotton pink bollworm</name>
    <name type="synonym">Depressaria gossypiella</name>
    <dbReference type="NCBI Taxonomy" id="13191"/>
    <lineage>
        <taxon>Eukaryota</taxon>
        <taxon>Metazoa</taxon>
        <taxon>Ecdysozoa</taxon>
        <taxon>Arthropoda</taxon>
        <taxon>Hexapoda</taxon>
        <taxon>Insecta</taxon>
        <taxon>Pterygota</taxon>
        <taxon>Neoptera</taxon>
        <taxon>Endopterygota</taxon>
        <taxon>Lepidoptera</taxon>
        <taxon>Glossata</taxon>
        <taxon>Ditrysia</taxon>
        <taxon>Gelechioidea</taxon>
        <taxon>Gelechiidae</taxon>
        <taxon>Apatetrinae</taxon>
        <taxon>Pectinophora</taxon>
    </lineage>
</organism>
<dbReference type="AlphaFoldDB" id="A0A1E1W857"/>
<name>A0A1E1W857_PECGO</name>
<feature type="non-terminal residue" evidence="3">
    <location>
        <position position="1"/>
    </location>
</feature>